<accession>A0ABR3WZJ1</accession>
<evidence type="ECO:0000313" key="1">
    <source>
        <dbReference type="EMBL" id="KAL1868897.1"/>
    </source>
</evidence>
<evidence type="ECO:0000313" key="2">
    <source>
        <dbReference type="Proteomes" id="UP001583177"/>
    </source>
</evidence>
<organism evidence="1 2">
    <name type="scientific">Diaporthe australafricana</name>
    <dbReference type="NCBI Taxonomy" id="127596"/>
    <lineage>
        <taxon>Eukaryota</taxon>
        <taxon>Fungi</taxon>
        <taxon>Dikarya</taxon>
        <taxon>Ascomycota</taxon>
        <taxon>Pezizomycotina</taxon>
        <taxon>Sordariomycetes</taxon>
        <taxon>Sordariomycetidae</taxon>
        <taxon>Diaporthales</taxon>
        <taxon>Diaporthaceae</taxon>
        <taxon>Diaporthe</taxon>
    </lineage>
</organism>
<name>A0ABR3WZJ1_9PEZI</name>
<dbReference type="Proteomes" id="UP001583177">
    <property type="component" value="Unassembled WGS sequence"/>
</dbReference>
<protein>
    <submittedName>
        <fullName evidence="1">Uncharacterized protein</fullName>
    </submittedName>
</protein>
<proteinExistence type="predicted"/>
<sequence length="254" mass="26120">MAPDDQLAVLTLVTAIGGGQDVSSAITPDASVDAGCSGWFPGTFEAISPRAEGAVKRETTGLRLLPPRTAPAVAQGGASAVAPDDGFPAGCSGTYGSPFEITVAKVEGEGGEGERVRVEQSAFAAQRGMIVVSRGVASSAVAPDDGCAGGCSGSYGGPFEITVAKIGGVTKRDVDTIAAVSILPRDDIQSLMGDDYLSLASIKALRTIDEGVADKDGQQDEAVAPGEVECLLEPEVEYQRKFNDLDRLKIPYLK</sequence>
<comment type="caution">
    <text evidence="1">The sequence shown here is derived from an EMBL/GenBank/DDBJ whole genome shotgun (WGS) entry which is preliminary data.</text>
</comment>
<dbReference type="EMBL" id="JAWRVE010000043">
    <property type="protein sequence ID" value="KAL1868897.1"/>
    <property type="molecule type" value="Genomic_DNA"/>
</dbReference>
<gene>
    <name evidence="1" type="ORF">Daus18300_005733</name>
</gene>
<reference evidence="1 2" key="1">
    <citation type="journal article" date="2024" name="IMA Fungus">
        <title>IMA Genome - F19 : A genome assembly and annotation guide to empower mycologists, including annotated draft genome sequences of Ceratocystis pirilliformis, Diaporthe australafricana, Fusarium ophioides, Paecilomyces lecythidis, and Sporothrix stenoceras.</title>
        <authorList>
            <person name="Aylward J."/>
            <person name="Wilson A.M."/>
            <person name="Visagie C.M."/>
            <person name="Spraker J."/>
            <person name="Barnes I."/>
            <person name="Buitendag C."/>
            <person name="Ceriani C."/>
            <person name="Del Mar Angel L."/>
            <person name="du Plessis D."/>
            <person name="Fuchs T."/>
            <person name="Gasser K."/>
            <person name="Kramer D."/>
            <person name="Li W."/>
            <person name="Munsamy K."/>
            <person name="Piso A."/>
            <person name="Price J.L."/>
            <person name="Sonnekus B."/>
            <person name="Thomas C."/>
            <person name="van der Nest A."/>
            <person name="van Dijk A."/>
            <person name="van Heerden A."/>
            <person name="van Vuuren N."/>
            <person name="Yilmaz N."/>
            <person name="Duong T.A."/>
            <person name="van der Merwe N.A."/>
            <person name="Wingfield M.J."/>
            <person name="Wingfield B.D."/>
        </authorList>
    </citation>
    <scope>NUCLEOTIDE SEQUENCE [LARGE SCALE GENOMIC DNA]</scope>
    <source>
        <strain evidence="1 2">CMW 18300</strain>
    </source>
</reference>
<keyword evidence="2" id="KW-1185">Reference proteome</keyword>